<dbReference type="Gene3D" id="3.10.290.10">
    <property type="entry name" value="RNA-binding S4 domain"/>
    <property type="match status" value="1"/>
</dbReference>
<dbReference type="Proteomes" id="UP001482154">
    <property type="component" value="Unassembled WGS sequence"/>
</dbReference>
<evidence type="ECO:0000259" key="2">
    <source>
        <dbReference type="SMART" id="SM00363"/>
    </source>
</evidence>
<gene>
    <name evidence="3" type="ORF">AAAU51_10770</name>
</gene>
<proteinExistence type="predicted"/>
<dbReference type="CDD" id="cd00165">
    <property type="entry name" value="S4"/>
    <property type="match status" value="1"/>
</dbReference>
<dbReference type="InterPro" id="IPR040591">
    <property type="entry name" value="RqcP2_RBD"/>
</dbReference>
<sequence length="251" mass="28898">MKEEELLKKRLLELAQKSYSQNVYTHTHFLNEYEQSIYQDMKKELDYAHPQLVGGHEHFTRAVVLFGSKELFGYEGEIPLACARISPVFDKFAETLSHRDYLGALMNLGIERYLIGDILVDEKCAYIFCMSHIMDLLKEQLGQVRHTRVAVEEVVWEETGYIQKYKRKEGFVASMRLDVLVSQAYGLSRTSSDKLLKAQKVFHNGRLCISSGQKIRQGDIISVRGYGKFLVEDLGKTSKKGRQFLTLAIFQ</sequence>
<reference evidence="3 4" key="1">
    <citation type="submission" date="2024-04" db="EMBL/GenBank/DDBJ databases">
        <title>Human intestinal bacterial collection.</title>
        <authorList>
            <person name="Pauvert C."/>
            <person name="Hitch T.C.A."/>
            <person name="Clavel T."/>
        </authorList>
    </citation>
    <scope>NUCLEOTIDE SEQUENCE [LARGE SCALE GENOMIC DNA]</scope>
    <source>
        <strain evidence="3 4">CLA-AA-H249</strain>
    </source>
</reference>
<dbReference type="Gene3D" id="3.30.1370.160">
    <property type="match status" value="1"/>
</dbReference>
<dbReference type="Gene3D" id="3.30.70.330">
    <property type="match status" value="1"/>
</dbReference>
<dbReference type="InterPro" id="IPR036986">
    <property type="entry name" value="S4_RNA-bd_sf"/>
</dbReference>
<evidence type="ECO:0000256" key="1">
    <source>
        <dbReference type="PROSITE-ProRule" id="PRU00182"/>
    </source>
</evidence>
<dbReference type="RefSeq" id="WP_349111192.1">
    <property type="nucleotide sequence ID" value="NZ_JBBNIN010000017.1"/>
</dbReference>
<dbReference type="InterPro" id="IPR012677">
    <property type="entry name" value="Nucleotide-bd_a/b_plait_sf"/>
</dbReference>
<dbReference type="SMART" id="SM00363">
    <property type="entry name" value="S4"/>
    <property type="match status" value="1"/>
</dbReference>
<comment type="caution">
    <text evidence="3">The sequence shown here is derived from an EMBL/GenBank/DDBJ whole genome shotgun (WGS) entry which is preliminary data.</text>
</comment>
<evidence type="ECO:0000313" key="4">
    <source>
        <dbReference type="Proteomes" id="UP001482154"/>
    </source>
</evidence>
<protein>
    <submittedName>
        <fullName evidence="3">YlmH/Sll1252 family protein</fullName>
    </submittedName>
</protein>
<feature type="domain" description="RNA-binding S4" evidence="2">
    <location>
        <begin position="175"/>
        <end position="235"/>
    </location>
</feature>
<accession>A0ABV1IXF9</accession>
<evidence type="ECO:0000313" key="3">
    <source>
        <dbReference type="EMBL" id="MEQ2711650.1"/>
    </source>
</evidence>
<dbReference type="EMBL" id="JBBNIN010000017">
    <property type="protein sequence ID" value="MEQ2711650.1"/>
    <property type="molecule type" value="Genomic_DNA"/>
</dbReference>
<dbReference type="Pfam" id="PF17774">
    <property type="entry name" value="YlmH_RBD"/>
    <property type="match status" value="1"/>
</dbReference>
<dbReference type="InterPro" id="IPR002942">
    <property type="entry name" value="S4_RNA-bd"/>
</dbReference>
<organism evidence="3 4">
    <name type="scientific">Anaerostipes amylophilus</name>
    <dbReference type="NCBI Taxonomy" id="2981779"/>
    <lineage>
        <taxon>Bacteria</taxon>
        <taxon>Bacillati</taxon>
        <taxon>Bacillota</taxon>
        <taxon>Clostridia</taxon>
        <taxon>Lachnospirales</taxon>
        <taxon>Lachnospiraceae</taxon>
        <taxon>Anaerostipes</taxon>
    </lineage>
</organism>
<name>A0ABV1IXF9_9FIRM</name>
<keyword evidence="1" id="KW-0694">RNA-binding</keyword>
<keyword evidence="4" id="KW-1185">Reference proteome</keyword>
<dbReference type="PROSITE" id="PS50889">
    <property type="entry name" value="S4"/>
    <property type="match status" value="1"/>
</dbReference>
<dbReference type="SUPFAM" id="SSF55174">
    <property type="entry name" value="Alpha-L RNA-binding motif"/>
    <property type="match status" value="1"/>
</dbReference>